<accession>A0A0L7KYE8</accession>
<evidence type="ECO:0000313" key="10">
    <source>
        <dbReference type="EMBL" id="KOB68074.1"/>
    </source>
</evidence>
<dbReference type="Proteomes" id="UP000037510">
    <property type="component" value="Unassembled WGS sequence"/>
</dbReference>
<proteinExistence type="inferred from homology"/>
<evidence type="ECO:0000313" key="11">
    <source>
        <dbReference type="Proteomes" id="UP000037510"/>
    </source>
</evidence>
<comment type="catalytic activity">
    <reaction evidence="7">
        <text>13,14-dihydro-15-oxo-prostaglandin E1 + NADP(+) = 15-oxoprostaglandin E1 + NADPH + H(+)</text>
        <dbReference type="Rhea" id="RHEA:50584"/>
        <dbReference type="ChEBI" id="CHEBI:15378"/>
        <dbReference type="ChEBI" id="CHEBI:57401"/>
        <dbReference type="ChEBI" id="CHEBI:57783"/>
        <dbReference type="ChEBI" id="CHEBI:58349"/>
        <dbReference type="ChEBI" id="CHEBI:133408"/>
    </reaction>
    <physiologicalReaction direction="right-to-left" evidence="7">
        <dbReference type="Rhea" id="RHEA:50586"/>
    </physiologicalReaction>
</comment>
<dbReference type="Pfam" id="PF00107">
    <property type="entry name" value="ADH_zinc_N"/>
    <property type="match status" value="1"/>
</dbReference>
<evidence type="ECO:0000256" key="4">
    <source>
        <dbReference type="ARBA" id="ARBA00033119"/>
    </source>
</evidence>
<dbReference type="PANTHER" id="PTHR43205:SF7">
    <property type="entry name" value="PROSTAGLANDIN REDUCTASE 1"/>
    <property type="match status" value="1"/>
</dbReference>
<feature type="domain" description="Oxidoreductase N-terminal" evidence="9">
    <location>
        <begin position="5"/>
        <end position="53"/>
    </location>
</feature>
<evidence type="ECO:0000256" key="7">
    <source>
        <dbReference type="ARBA" id="ARBA00049070"/>
    </source>
</evidence>
<sequence length="249" mass="27312">MVIAKKYVVNSAFEGVPKKSDFSIVEEELPALNDNAEAAYLSVDPYQRMKLGDKFPCDMIGGQIAKNTSYFGFTELCRPQPGETVVVSGAAGAVGSHVGQIAKILGCKVIGLAGTDQKCKWLVKELGFNAAGNYKTVDLAQFLKEKAPKGIDCYYDNVGGEISSTVISQMNLFGRVAPYVVGKQLKIEGFLVNRFDDRTQEGILKNLQWVREGKLKYREHITHGFERADEAFIGLFTGDNTGKTLVKII</sequence>
<reference evidence="10 11" key="1">
    <citation type="journal article" date="2015" name="Genome Biol. Evol.">
        <title>The genome of winter moth (Operophtera brumata) provides a genomic perspective on sexual dimorphism and phenology.</title>
        <authorList>
            <person name="Derks M.F."/>
            <person name="Smit S."/>
            <person name="Salis L."/>
            <person name="Schijlen E."/>
            <person name="Bossers A."/>
            <person name="Mateman C."/>
            <person name="Pijl A.S."/>
            <person name="de Ridder D."/>
            <person name="Groenen M.A."/>
            <person name="Visser M.E."/>
            <person name="Megens H.J."/>
        </authorList>
    </citation>
    <scope>NUCLEOTIDE SEQUENCE [LARGE SCALE GENOMIC DNA]</scope>
    <source>
        <strain evidence="10">WM2013NL</strain>
        <tissue evidence="10">Head and thorax</tissue>
    </source>
</reference>
<evidence type="ECO:0000256" key="1">
    <source>
        <dbReference type="ARBA" id="ARBA00010460"/>
    </source>
</evidence>
<organism evidence="10 11">
    <name type="scientific">Operophtera brumata</name>
    <name type="common">Winter moth</name>
    <name type="synonym">Phalaena brumata</name>
    <dbReference type="NCBI Taxonomy" id="104452"/>
    <lineage>
        <taxon>Eukaryota</taxon>
        <taxon>Metazoa</taxon>
        <taxon>Ecdysozoa</taxon>
        <taxon>Arthropoda</taxon>
        <taxon>Hexapoda</taxon>
        <taxon>Insecta</taxon>
        <taxon>Pterygota</taxon>
        <taxon>Neoptera</taxon>
        <taxon>Endopterygota</taxon>
        <taxon>Lepidoptera</taxon>
        <taxon>Glossata</taxon>
        <taxon>Ditrysia</taxon>
        <taxon>Geometroidea</taxon>
        <taxon>Geometridae</taxon>
        <taxon>Larentiinae</taxon>
        <taxon>Operophtera</taxon>
    </lineage>
</organism>
<evidence type="ECO:0000256" key="3">
    <source>
        <dbReference type="ARBA" id="ARBA00023002"/>
    </source>
</evidence>
<evidence type="ECO:0000256" key="6">
    <source>
        <dbReference type="ARBA" id="ARBA00048290"/>
    </source>
</evidence>
<dbReference type="GO" id="GO:0047522">
    <property type="term" value="F:15-oxoprostaglandin 13-reductase [NAD(P)+] activity"/>
    <property type="evidence" value="ECO:0007669"/>
    <property type="project" value="UniProtKB-EC"/>
</dbReference>
<gene>
    <name evidence="10" type="ORF">OBRU01_19058</name>
</gene>
<evidence type="ECO:0000256" key="2">
    <source>
        <dbReference type="ARBA" id="ARBA00011981"/>
    </source>
</evidence>
<comment type="catalytic activity">
    <reaction evidence="5">
        <text>13,14-dihydro-15-oxo-prostaglandin F1alpha + NADP(+) = 15-oxoprostaglandin F1alpha + NADPH + H(+)</text>
        <dbReference type="Rhea" id="RHEA:50592"/>
        <dbReference type="ChEBI" id="CHEBI:15378"/>
        <dbReference type="ChEBI" id="CHEBI:57783"/>
        <dbReference type="ChEBI" id="CHEBI:58349"/>
        <dbReference type="ChEBI" id="CHEBI:79072"/>
        <dbReference type="ChEBI" id="CHEBI:133411"/>
    </reaction>
    <physiologicalReaction direction="right-to-left" evidence="5">
        <dbReference type="Rhea" id="RHEA:50594"/>
    </physiologicalReaction>
</comment>
<evidence type="ECO:0000259" key="8">
    <source>
        <dbReference type="Pfam" id="PF00107"/>
    </source>
</evidence>
<dbReference type="InterPro" id="IPR011032">
    <property type="entry name" value="GroES-like_sf"/>
</dbReference>
<dbReference type="Pfam" id="PF16884">
    <property type="entry name" value="ADH_N_2"/>
    <property type="match status" value="1"/>
</dbReference>
<dbReference type="AlphaFoldDB" id="A0A0L7KYE8"/>
<dbReference type="EMBL" id="JTDY01004501">
    <property type="protein sequence ID" value="KOB68074.1"/>
    <property type="molecule type" value="Genomic_DNA"/>
</dbReference>
<dbReference type="SUPFAM" id="SSF51735">
    <property type="entry name" value="NAD(P)-binding Rossmann-fold domains"/>
    <property type="match status" value="1"/>
</dbReference>
<dbReference type="SUPFAM" id="SSF50129">
    <property type="entry name" value="GroES-like"/>
    <property type="match status" value="2"/>
</dbReference>
<dbReference type="InterPro" id="IPR041694">
    <property type="entry name" value="ADH_N_2"/>
</dbReference>
<keyword evidence="11" id="KW-1185">Reference proteome</keyword>
<name>A0A0L7KYE8_OPEBR</name>
<comment type="caution">
    <text evidence="10">The sequence shown here is derived from an EMBL/GenBank/DDBJ whole genome shotgun (WGS) entry which is preliminary data.</text>
</comment>
<evidence type="ECO:0000259" key="9">
    <source>
        <dbReference type="Pfam" id="PF16884"/>
    </source>
</evidence>
<dbReference type="InterPro" id="IPR036291">
    <property type="entry name" value="NAD(P)-bd_dom_sf"/>
</dbReference>
<comment type="similarity">
    <text evidence="1">Belongs to the NADP-dependent oxidoreductase L4BD family.</text>
</comment>
<comment type="catalytic activity">
    <reaction evidence="6">
        <text>13,14-dihydro-15-oxo-PGF2alpha + NADP(+) = 15-oxoprostaglandin F2alpha + NADPH + H(+)</text>
        <dbReference type="Rhea" id="RHEA:50588"/>
        <dbReference type="ChEBI" id="CHEBI:15378"/>
        <dbReference type="ChEBI" id="CHEBI:57783"/>
        <dbReference type="ChEBI" id="CHEBI:58349"/>
        <dbReference type="ChEBI" id="CHEBI:133374"/>
        <dbReference type="ChEBI" id="CHEBI:133409"/>
    </reaction>
    <physiologicalReaction direction="right-to-left" evidence="6">
        <dbReference type="Rhea" id="RHEA:50590"/>
    </physiologicalReaction>
</comment>
<dbReference type="Gene3D" id="3.40.50.720">
    <property type="entry name" value="NAD(P)-binding Rossmann-like Domain"/>
    <property type="match status" value="1"/>
</dbReference>
<protein>
    <recommendedName>
        <fullName evidence="4">15-oxoprostaglandin 13-reductase</fullName>
        <ecNumber evidence="2">1.3.1.48</ecNumber>
    </recommendedName>
    <alternativeName>
        <fullName evidence="4">15-oxoprostaglandin 13-reductase</fullName>
    </alternativeName>
</protein>
<dbReference type="GO" id="GO:0006693">
    <property type="term" value="P:prostaglandin metabolic process"/>
    <property type="evidence" value="ECO:0007669"/>
    <property type="project" value="TreeGrafter"/>
</dbReference>
<dbReference type="Gene3D" id="3.90.180.10">
    <property type="entry name" value="Medium-chain alcohol dehydrogenases, catalytic domain"/>
    <property type="match status" value="1"/>
</dbReference>
<dbReference type="PANTHER" id="PTHR43205">
    <property type="entry name" value="PROSTAGLANDIN REDUCTASE"/>
    <property type="match status" value="1"/>
</dbReference>
<feature type="domain" description="Alcohol dehydrogenase-like C-terminal" evidence="8">
    <location>
        <begin position="93"/>
        <end position="180"/>
    </location>
</feature>
<dbReference type="InterPro" id="IPR045010">
    <property type="entry name" value="MDR_fam"/>
</dbReference>
<keyword evidence="3" id="KW-0560">Oxidoreductase</keyword>
<dbReference type="EC" id="1.3.1.48" evidence="2"/>
<dbReference type="STRING" id="104452.A0A0L7KYE8"/>
<evidence type="ECO:0000256" key="5">
    <source>
        <dbReference type="ARBA" id="ARBA00047878"/>
    </source>
</evidence>
<dbReference type="InterPro" id="IPR013149">
    <property type="entry name" value="ADH-like_C"/>
</dbReference>